<dbReference type="InterPro" id="IPR032632">
    <property type="entry name" value="Peptidase_M16_M"/>
</dbReference>
<evidence type="ECO:0000259" key="15">
    <source>
        <dbReference type="Pfam" id="PF05193"/>
    </source>
</evidence>
<dbReference type="GO" id="GO:0005739">
    <property type="term" value="C:mitochondrion"/>
    <property type="evidence" value="ECO:0007669"/>
    <property type="project" value="TreeGrafter"/>
</dbReference>
<feature type="domain" description="Peptidase M16 middle/third" evidence="16">
    <location>
        <begin position="388"/>
        <end position="669"/>
    </location>
</feature>
<dbReference type="PANTHER" id="PTHR43690">
    <property type="entry name" value="NARDILYSIN"/>
    <property type="match status" value="1"/>
</dbReference>
<organism evidence="18">
    <name type="scientific">Hirondellea gigas</name>
    <dbReference type="NCBI Taxonomy" id="1518452"/>
    <lineage>
        <taxon>Eukaryota</taxon>
        <taxon>Metazoa</taxon>
        <taxon>Ecdysozoa</taxon>
        <taxon>Arthropoda</taxon>
        <taxon>Crustacea</taxon>
        <taxon>Multicrustacea</taxon>
        <taxon>Malacostraca</taxon>
        <taxon>Eumalacostraca</taxon>
        <taxon>Peracarida</taxon>
        <taxon>Amphipoda</taxon>
        <taxon>Amphilochidea</taxon>
        <taxon>Lysianassida</taxon>
        <taxon>Lysianassidira</taxon>
        <taxon>Lysianassoidea</taxon>
        <taxon>Lysianassidae</taxon>
        <taxon>Hirondellea</taxon>
    </lineage>
</organism>
<evidence type="ECO:0000256" key="7">
    <source>
        <dbReference type="ARBA" id="ARBA00052248"/>
    </source>
</evidence>
<evidence type="ECO:0000256" key="6">
    <source>
        <dbReference type="ARBA" id="ARBA00023049"/>
    </source>
</evidence>
<sequence length="993" mass="112562">MNGSDGSVLAKSCVTQRWEDNIVRSCEDRRLYRYLKLENSLTALLISDPETDKSAASLDVHVGSMSDPWDIPGLAHFCEHMLFLGTEKFPNENDYNKYLSEHSGGSNAYTASDHTNYYFDVAPPAFKGALDRFAQFFLCPLFTESCVEREVNSVHSEHEKNLLNDYWRMAQLEKSTSNPEHAFSKFGTGSKVTLFDEPTSRGVCVRDALLQFHKEWYSANAMGLTVLGKESLEELEEVVVRLFGDVANKNITIPRWPEHPFNTTALTGYVVPVKDIRNLHMTWPLPDLREHYRTSPGHYLGHLIGHEGQGSLLSYLKEQGWVNSLVGGQKNGARGFSFFCVNVDLTEEGIEHVDDITTAVFQYINLLSSSGPLRWVFEELRDLSATSFRFKDKERPQSYVTSVSEALFYYPPEEILSGRYLLTEFDDSLISSILNQLTPQKARLCVVGKQMASKAKSSEKWYGTQYHMEPISDATLQRWSTAGTNPALVLPKPNQFIPQNLELAKPTEDVTTLPQKILETPLLSLYFKQDTEYKLPKSNMFAEFFSPIAYLDPRNTNLLHMFAQLFRDALTEYSYDAELAGLDYSLNNSKYGLTLSVHGYFDKQPVLIEKIMEKLTNFKVDPKRFEILKDMYVRALCNFSADQPHQHVVYYTSLLLSQHAWNKEELLSAAREGLTVQSMESFIPVFLSQLHCSVLVHGSVTTDWALSLAALITQPLEQLQPPTLPLLQSQRNRQRELNLPKGCSIRYGAENNVHSSSAVEVVLQGDMQSTRHNALFELVAQILHEPAYEQLRTKEQLGYIVWSGLRRSNGTQGYRIIVQSPYSPGYLDERIEAFLDSMQVTLQEMSEEDFVKHREALIQRRLEKPKKMSSLSTRWWTEIVCNQYNFDRENVEVDFLKTVTKEDVLQHYKAYVAVGGQERAKLSVQVTSTAEGGAGSSAPAVHPPTDAELHQPPAQTQQVDDVACVNSFKAGLPLFPLMKPYVSLPTTDSKPKL</sequence>
<keyword evidence="3" id="KW-0479">Metal-binding</keyword>
<feature type="domain" description="Peptidase M16 N-terminal" evidence="14">
    <location>
        <begin position="44"/>
        <end position="180"/>
    </location>
</feature>
<reference evidence="18" key="1">
    <citation type="submission" date="2017-11" db="EMBL/GenBank/DDBJ databases">
        <title>The sensing device of the deep-sea amphipod.</title>
        <authorList>
            <person name="Kobayashi H."/>
            <person name="Nagahama T."/>
            <person name="Arai W."/>
            <person name="Sasagawa Y."/>
            <person name="Umeda M."/>
            <person name="Hayashi T."/>
            <person name="Nikaido I."/>
            <person name="Watanabe H."/>
            <person name="Oguri K."/>
            <person name="Kitazato H."/>
            <person name="Fujioka K."/>
            <person name="Kido Y."/>
            <person name="Takami H."/>
        </authorList>
    </citation>
    <scope>NUCLEOTIDE SEQUENCE</scope>
    <source>
        <tissue evidence="18">Whole body</tissue>
    </source>
</reference>
<evidence type="ECO:0000256" key="1">
    <source>
        <dbReference type="ARBA" id="ARBA00007261"/>
    </source>
</evidence>
<evidence type="ECO:0000256" key="11">
    <source>
        <dbReference type="ARBA" id="ARBA00080349"/>
    </source>
</evidence>
<feature type="region of interest" description="Disordered" evidence="13">
    <location>
        <begin position="926"/>
        <end position="956"/>
    </location>
</feature>
<evidence type="ECO:0000259" key="17">
    <source>
        <dbReference type="Pfam" id="PF22456"/>
    </source>
</evidence>
<evidence type="ECO:0000259" key="14">
    <source>
        <dbReference type="Pfam" id="PF00675"/>
    </source>
</evidence>
<evidence type="ECO:0000256" key="4">
    <source>
        <dbReference type="ARBA" id="ARBA00022801"/>
    </source>
</evidence>
<keyword evidence="5" id="KW-0862">Zinc</keyword>
<dbReference type="EC" id="3.4.24.56" evidence="8"/>
<evidence type="ECO:0000256" key="5">
    <source>
        <dbReference type="ARBA" id="ARBA00022833"/>
    </source>
</evidence>
<dbReference type="PANTHER" id="PTHR43690:SF18">
    <property type="entry name" value="INSULIN-DEGRADING ENZYME-RELATED"/>
    <property type="match status" value="1"/>
</dbReference>
<feature type="domain" description="Coenzyme PQQ synthesis protein F-like C-terminal lobe" evidence="17">
    <location>
        <begin position="778"/>
        <end position="876"/>
    </location>
</feature>
<dbReference type="Pfam" id="PF22456">
    <property type="entry name" value="PqqF-like_C_4"/>
    <property type="match status" value="1"/>
</dbReference>
<dbReference type="FunFam" id="3.30.830.10:FF:000003">
    <property type="entry name" value="Insulin-degrading enzyme"/>
    <property type="match status" value="1"/>
</dbReference>
<proteinExistence type="evidence at transcript level"/>
<evidence type="ECO:0000256" key="13">
    <source>
        <dbReference type="SAM" id="MobiDB-lite"/>
    </source>
</evidence>
<comment type="similarity">
    <text evidence="1 12">Belongs to the peptidase M16 family.</text>
</comment>
<dbReference type="GO" id="GO:0043171">
    <property type="term" value="P:peptide catabolic process"/>
    <property type="evidence" value="ECO:0007669"/>
    <property type="project" value="TreeGrafter"/>
</dbReference>
<dbReference type="EMBL" id="IACT01004733">
    <property type="protein sequence ID" value="LAC23913.1"/>
    <property type="molecule type" value="mRNA"/>
</dbReference>
<protein>
    <recommendedName>
        <fullName evidence="9">Insulin-degrading enzyme</fullName>
        <ecNumber evidence="8">3.4.24.56</ecNumber>
    </recommendedName>
    <alternativeName>
        <fullName evidence="11">Insulin protease</fullName>
    </alternativeName>
    <alternativeName>
        <fullName evidence="10">Insulysin</fullName>
    </alternativeName>
</protein>
<feature type="domain" description="Peptidase M16 C-terminal" evidence="15">
    <location>
        <begin position="206"/>
        <end position="381"/>
    </location>
</feature>
<dbReference type="SUPFAM" id="SSF63411">
    <property type="entry name" value="LuxS/MPP-like metallohydrolase"/>
    <property type="match status" value="4"/>
</dbReference>
<dbReference type="AlphaFoldDB" id="A0A6A7G139"/>
<keyword evidence="6" id="KW-0482">Metalloprotease</keyword>
<dbReference type="GO" id="GO:0004222">
    <property type="term" value="F:metalloendopeptidase activity"/>
    <property type="evidence" value="ECO:0007669"/>
    <property type="project" value="UniProtKB-EC"/>
</dbReference>
<evidence type="ECO:0000256" key="2">
    <source>
        <dbReference type="ARBA" id="ARBA00022670"/>
    </source>
</evidence>
<evidence type="ECO:0000256" key="8">
    <source>
        <dbReference type="ARBA" id="ARBA00066874"/>
    </source>
</evidence>
<evidence type="ECO:0000256" key="9">
    <source>
        <dbReference type="ARBA" id="ARBA00070422"/>
    </source>
</evidence>
<dbReference type="GO" id="GO:0051603">
    <property type="term" value="P:proteolysis involved in protein catabolic process"/>
    <property type="evidence" value="ECO:0007669"/>
    <property type="project" value="TreeGrafter"/>
</dbReference>
<dbReference type="Pfam" id="PF16187">
    <property type="entry name" value="Peptidase_M16_M"/>
    <property type="match status" value="1"/>
</dbReference>
<keyword evidence="2" id="KW-0645">Protease</keyword>
<dbReference type="FunFam" id="3.30.830.10:FF:000004">
    <property type="entry name" value="Putative insulin-degrading enzyme"/>
    <property type="match status" value="1"/>
</dbReference>
<dbReference type="Pfam" id="PF00675">
    <property type="entry name" value="Peptidase_M16"/>
    <property type="match status" value="1"/>
</dbReference>
<evidence type="ECO:0000256" key="12">
    <source>
        <dbReference type="RuleBase" id="RU004447"/>
    </source>
</evidence>
<evidence type="ECO:0000256" key="3">
    <source>
        <dbReference type="ARBA" id="ARBA00022723"/>
    </source>
</evidence>
<dbReference type="GO" id="GO:0046872">
    <property type="term" value="F:metal ion binding"/>
    <property type="evidence" value="ECO:0007669"/>
    <property type="project" value="UniProtKB-KW"/>
</dbReference>
<evidence type="ECO:0000256" key="10">
    <source>
        <dbReference type="ARBA" id="ARBA00074992"/>
    </source>
</evidence>
<evidence type="ECO:0000259" key="16">
    <source>
        <dbReference type="Pfam" id="PF16187"/>
    </source>
</evidence>
<dbReference type="InterPro" id="IPR011249">
    <property type="entry name" value="Metalloenz_LuxS/M16"/>
</dbReference>
<dbReference type="Gene3D" id="3.30.830.10">
    <property type="entry name" value="Metalloenzyme, LuxS/M16 peptidase-like"/>
    <property type="match status" value="4"/>
</dbReference>
<dbReference type="InterPro" id="IPR001431">
    <property type="entry name" value="Pept_M16_Zn_BS"/>
</dbReference>
<dbReference type="PROSITE" id="PS00143">
    <property type="entry name" value="INSULINASE"/>
    <property type="match status" value="1"/>
</dbReference>
<keyword evidence="4" id="KW-0378">Hydrolase</keyword>
<dbReference type="GO" id="GO:0005829">
    <property type="term" value="C:cytosol"/>
    <property type="evidence" value="ECO:0007669"/>
    <property type="project" value="TreeGrafter"/>
</dbReference>
<accession>A0A6A7G139</accession>
<evidence type="ECO:0000313" key="18">
    <source>
        <dbReference type="EMBL" id="LAC23913.1"/>
    </source>
</evidence>
<dbReference type="Pfam" id="PF05193">
    <property type="entry name" value="Peptidase_M16_C"/>
    <property type="match status" value="1"/>
</dbReference>
<comment type="catalytic activity">
    <reaction evidence="7">
        <text>Degradation of insulin, glucagon and other polypeptides. No action on proteins.</text>
        <dbReference type="EC" id="3.4.24.56"/>
    </reaction>
</comment>
<dbReference type="InterPro" id="IPR050626">
    <property type="entry name" value="Peptidase_M16"/>
</dbReference>
<dbReference type="InterPro" id="IPR011765">
    <property type="entry name" value="Pept_M16_N"/>
</dbReference>
<name>A0A6A7G139_9CRUS</name>
<dbReference type="FunFam" id="3.30.830.10:FF:000005">
    <property type="entry name" value="nardilysin isoform X1"/>
    <property type="match status" value="1"/>
</dbReference>
<dbReference type="InterPro" id="IPR007863">
    <property type="entry name" value="Peptidase_M16_C"/>
</dbReference>
<dbReference type="InterPro" id="IPR054734">
    <property type="entry name" value="PqqF-like_C_4"/>
</dbReference>